<keyword evidence="2" id="KW-1185">Reference proteome</keyword>
<reference evidence="1" key="1">
    <citation type="submission" date="2023-04" db="EMBL/GenBank/DDBJ databases">
        <title>A chromosome-level genome assembly of the parasitoid wasp Eretmocerus hayati.</title>
        <authorList>
            <person name="Zhong Y."/>
            <person name="Liu S."/>
            <person name="Liu Y."/>
        </authorList>
    </citation>
    <scope>NUCLEOTIDE SEQUENCE</scope>
    <source>
        <strain evidence="1">ZJU_SS_LIU_2023</strain>
    </source>
</reference>
<sequence>MFFRTNSYWMNNQAIIHDCAAIPRYRDAGKVTICPLDGTEVEDFCSIPRECSGRLHDCKALNGFKAVCISDSSDGQIYEYYYGQKDQIDSNNYTKCQERSLKSIYKPAYVHYTSEVWSYTGFEHCQCMCDEEDYWIDTSPVFSDFQNDMVIVGAKFVLTSDKVLKLSIQQGKLLPDGTIDVPEGESLPWITEPSKDSKTKLIMSTKIRLGTNLLPDGRVLVGLGPYLRDAEHHTDLLLVQYSANYATFGSGEDFRPLESIRNIFQDRELDVRDADSPDKAPADLEIQNENAFSYVELVTSNGKDGGKSTIPFFDGQEVTPSILTPLSGAGLYWKGKKGSGGFIGIELYTWNIVPNILKALR</sequence>
<accession>A0ACC2NR84</accession>
<evidence type="ECO:0000313" key="2">
    <source>
        <dbReference type="Proteomes" id="UP001239111"/>
    </source>
</evidence>
<evidence type="ECO:0000313" key="1">
    <source>
        <dbReference type="EMBL" id="KAJ8673348.1"/>
    </source>
</evidence>
<dbReference type="EMBL" id="CM056743">
    <property type="protein sequence ID" value="KAJ8673348.1"/>
    <property type="molecule type" value="Genomic_DNA"/>
</dbReference>
<name>A0ACC2NR84_9HYME</name>
<dbReference type="Proteomes" id="UP001239111">
    <property type="component" value="Chromosome 3"/>
</dbReference>
<organism evidence="1 2">
    <name type="scientific">Eretmocerus hayati</name>
    <dbReference type="NCBI Taxonomy" id="131215"/>
    <lineage>
        <taxon>Eukaryota</taxon>
        <taxon>Metazoa</taxon>
        <taxon>Ecdysozoa</taxon>
        <taxon>Arthropoda</taxon>
        <taxon>Hexapoda</taxon>
        <taxon>Insecta</taxon>
        <taxon>Pterygota</taxon>
        <taxon>Neoptera</taxon>
        <taxon>Endopterygota</taxon>
        <taxon>Hymenoptera</taxon>
        <taxon>Apocrita</taxon>
        <taxon>Proctotrupomorpha</taxon>
        <taxon>Chalcidoidea</taxon>
        <taxon>Aphelinidae</taxon>
        <taxon>Aphelininae</taxon>
        <taxon>Eretmocerus</taxon>
    </lineage>
</organism>
<gene>
    <name evidence="1" type="ORF">QAD02_004610</name>
</gene>
<comment type="caution">
    <text evidence="1">The sequence shown here is derived from an EMBL/GenBank/DDBJ whole genome shotgun (WGS) entry which is preliminary data.</text>
</comment>
<protein>
    <submittedName>
        <fullName evidence="1">Uncharacterized protein</fullName>
    </submittedName>
</protein>
<proteinExistence type="predicted"/>